<feature type="compositionally biased region" description="Low complexity" evidence="1">
    <location>
        <begin position="49"/>
        <end position="67"/>
    </location>
</feature>
<dbReference type="AlphaFoldDB" id="A0A7I4Z6S6"/>
<accession>A0A7I4Z6S6</accession>
<evidence type="ECO:0000313" key="2">
    <source>
        <dbReference type="Proteomes" id="UP000025227"/>
    </source>
</evidence>
<protein>
    <submittedName>
        <fullName evidence="3">Polyhomeotic homolog 1</fullName>
    </submittedName>
</protein>
<proteinExistence type="predicted"/>
<organism evidence="2 3">
    <name type="scientific">Haemonchus contortus</name>
    <name type="common">Barber pole worm</name>
    <dbReference type="NCBI Taxonomy" id="6289"/>
    <lineage>
        <taxon>Eukaryota</taxon>
        <taxon>Metazoa</taxon>
        <taxon>Ecdysozoa</taxon>
        <taxon>Nematoda</taxon>
        <taxon>Chromadorea</taxon>
        <taxon>Rhabditida</taxon>
        <taxon>Rhabditina</taxon>
        <taxon>Rhabditomorpha</taxon>
        <taxon>Strongyloidea</taxon>
        <taxon>Trichostrongylidae</taxon>
        <taxon>Haemonchus</taxon>
    </lineage>
</organism>
<dbReference type="WBParaSite" id="HCON_00183860-00001">
    <property type="protein sequence ID" value="HCON_00183860-00001"/>
    <property type="gene ID" value="HCON_00183860"/>
</dbReference>
<name>A0A7I4Z6S6_HAECO</name>
<feature type="compositionally biased region" description="Polar residues" evidence="1">
    <location>
        <begin position="29"/>
        <end position="48"/>
    </location>
</feature>
<feature type="region of interest" description="Disordered" evidence="1">
    <location>
        <begin position="1"/>
        <end position="131"/>
    </location>
</feature>
<reference evidence="3" key="1">
    <citation type="submission" date="2020-12" db="UniProtKB">
        <authorList>
            <consortium name="WormBaseParasite"/>
        </authorList>
    </citation>
    <scope>IDENTIFICATION</scope>
    <source>
        <strain evidence="3">MHco3</strain>
    </source>
</reference>
<evidence type="ECO:0000313" key="3">
    <source>
        <dbReference type="WBParaSite" id="HCON_00183860-00001"/>
    </source>
</evidence>
<dbReference type="OrthoDB" id="10656539at2759"/>
<evidence type="ECO:0000256" key="1">
    <source>
        <dbReference type="SAM" id="MobiDB-lite"/>
    </source>
</evidence>
<keyword evidence="2" id="KW-1185">Reference proteome</keyword>
<sequence length="131" mass="12781">MSTSSESSEMGDPAPTHPTAISPPAEGNATATGSRRSSLQQAGVQAQTSDPPSSAGASSSHQSGAPATLSSGSSRATQHLASVPSAEKQNLSLNPSTSGSTVHLPAAPVVSLPARQPDNAPSTSSAPKGLA</sequence>
<feature type="compositionally biased region" description="Polar residues" evidence="1">
    <location>
        <begin position="68"/>
        <end position="80"/>
    </location>
</feature>
<feature type="compositionally biased region" description="Polar residues" evidence="1">
    <location>
        <begin position="119"/>
        <end position="131"/>
    </location>
</feature>
<feature type="compositionally biased region" description="Polar residues" evidence="1">
    <location>
        <begin position="87"/>
        <end position="101"/>
    </location>
</feature>
<dbReference type="Proteomes" id="UP000025227">
    <property type="component" value="Unplaced"/>
</dbReference>